<keyword evidence="3" id="KW-1185">Reference proteome</keyword>
<feature type="compositionally biased region" description="Pro residues" evidence="1">
    <location>
        <begin position="105"/>
        <end position="131"/>
    </location>
</feature>
<organism evidence="2 3">
    <name type="scientific">Prymnesium parvum</name>
    <name type="common">Toxic golden alga</name>
    <dbReference type="NCBI Taxonomy" id="97485"/>
    <lineage>
        <taxon>Eukaryota</taxon>
        <taxon>Haptista</taxon>
        <taxon>Haptophyta</taxon>
        <taxon>Prymnesiophyceae</taxon>
        <taxon>Prymnesiales</taxon>
        <taxon>Prymnesiaceae</taxon>
        <taxon>Prymnesium</taxon>
    </lineage>
</organism>
<dbReference type="Proteomes" id="UP001515480">
    <property type="component" value="Unassembled WGS sequence"/>
</dbReference>
<gene>
    <name evidence="2" type="ORF">AB1Y20_014977</name>
</gene>
<sequence>MSEVDQLAHHDHNGEADAEHSFRTHLTNFWTAPGKKGRPHRLGVEHDDLEELAAIEHRPGWFGRREICRAVLALSLGIVGILLVRHALSLPSNASSQKQLLARSPPEPSPPAASPPHPPPHPPPPYPPPLHPTPMPPLSVCAYRTSQMTNLHAFYPPRWCKALGANATLCALAYVGFESDGITRCTAAACSVLQRCAVDATTGCVLSRELTFCALPPSAPIPPLPPPELRGEAIVERMNARFSRGHASNNVEAAGVFLRGVDLAFDMDTDTPWEGKSSIVEWFRSIAGDRISGSIMNQRLPYFYKGLGPLFAVRPSVVEQAFLCGYHMDASSFNSKCPPSAEDAECLPGCYSATRASLGISGWCNSPQPTEVFVAGGGNVCPFPLSDLQGMMQRQGRHTRGRTCSCCSWPDCALYNEVVLDSKVWSEQLPKTIEAICFLASDADGKKIAERWRSRMLGHFHLQATELPLVRIGDIERESAPFSLVE</sequence>
<name>A0AB34JZ89_PRYPA</name>
<proteinExistence type="predicted"/>
<dbReference type="AlphaFoldDB" id="A0AB34JZ89"/>
<accession>A0AB34JZ89</accession>
<evidence type="ECO:0000313" key="3">
    <source>
        <dbReference type="Proteomes" id="UP001515480"/>
    </source>
</evidence>
<feature type="region of interest" description="Disordered" evidence="1">
    <location>
        <begin position="1"/>
        <end position="20"/>
    </location>
</feature>
<reference evidence="2 3" key="1">
    <citation type="journal article" date="2024" name="Science">
        <title>Giant polyketide synthase enzymes in the biosynthesis of giant marine polyether toxins.</title>
        <authorList>
            <person name="Fallon T.R."/>
            <person name="Shende V.V."/>
            <person name="Wierzbicki I.H."/>
            <person name="Pendleton A.L."/>
            <person name="Watervoot N.F."/>
            <person name="Auber R.P."/>
            <person name="Gonzalez D.J."/>
            <person name="Wisecaver J.H."/>
            <person name="Moore B.S."/>
        </authorList>
    </citation>
    <scope>NUCLEOTIDE SEQUENCE [LARGE SCALE GENOMIC DNA]</scope>
    <source>
        <strain evidence="2 3">12B1</strain>
    </source>
</reference>
<dbReference type="EMBL" id="JBGBPQ010000003">
    <property type="protein sequence ID" value="KAL1526257.1"/>
    <property type="molecule type" value="Genomic_DNA"/>
</dbReference>
<feature type="region of interest" description="Disordered" evidence="1">
    <location>
        <begin position="95"/>
        <end position="131"/>
    </location>
</feature>
<protein>
    <submittedName>
        <fullName evidence="2">Uncharacterized protein</fullName>
    </submittedName>
</protein>
<evidence type="ECO:0000313" key="2">
    <source>
        <dbReference type="EMBL" id="KAL1526257.1"/>
    </source>
</evidence>
<comment type="caution">
    <text evidence="2">The sequence shown here is derived from an EMBL/GenBank/DDBJ whole genome shotgun (WGS) entry which is preliminary data.</text>
</comment>
<evidence type="ECO:0000256" key="1">
    <source>
        <dbReference type="SAM" id="MobiDB-lite"/>
    </source>
</evidence>